<gene>
    <name evidence="10" type="ORF">Strvi_8389</name>
</gene>
<organism evidence="10 11">
    <name type="scientific">Streptomyces violaceusniger (strain Tu 4113)</name>
    <dbReference type="NCBI Taxonomy" id="653045"/>
    <lineage>
        <taxon>Bacteria</taxon>
        <taxon>Bacillati</taxon>
        <taxon>Actinomycetota</taxon>
        <taxon>Actinomycetes</taxon>
        <taxon>Kitasatosporales</taxon>
        <taxon>Streptomycetaceae</taxon>
        <taxon>Streptomyces</taxon>
        <taxon>Streptomyces violaceusniger group</taxon>
    </lineage>
</organism>
<keyword evidence="6" id="KW-0472">Membrane</keyword>
<evidence type="ECO:0000256" key="7">
    <source>
        <dbReference type="SAM" id="MobiDB-lite"/>
    </source>
</evidence>
<dbReference type="EMBL" id="CP002994">
    <property type="protein sequence ID" value="AEM87706.1"/>
    <property type="molecule type" value="Genomic_DNA"/>
</dbReference>
<dbReference type="Gene3D" id="3.40.50.11820">
    <property type="match status" value="1"/>
</dbReference>
<dbReference type="Pfam" id="PF00535">
    <property type="entry name" value="Glycos_transf_2"/>
    <property type="match status" value="2"/>
</dbReference>
<feature type="compositionally biased region" description="Pro residues" evidence="7">
    <location>
        <begin position="757"/>
        <end position="787"/>
    </location>
</feature>
<dbReference type="InterPro" id="IPR054028">
    <property type="entry name" value="TarS/TarP_linker"/>
</dbReference>
<dbReference type="eggNOG" id="COG1215">
    <property type="taxonomic scope" value="Bacteria"/>
</dbReference>
<protein>
    <submittedName>
        <fullName evidence="10">CDP-glycerol:poly(Glycerophosphate) glycerophosphotransferase</fullName>
    </submittedName>
</protein>
<dbReference type="Gene3D" id="3.40.50.12580">
    <property type="match status" value="1"/>
</dbReference>
<dbReference type="Proteomes" id="UP000008703">
    <property type="component" value="Chromosome"/>
</dbReference>
<comment type="similarity">
    <text evidence="2">Belongs to the CDP-glycerol glycerophosphotransferase family.</text>
</comment>
<dbReference type="CDD" id="cd00761">
    <property type="entry name" value="Glyco_tranf_GTA_type"/>
    <property type="match status" value="2"/>
</dbReference>
<feature type="domain" description="Glycosyltransferase 2-like" evidence="8">
    <location>
        <begin position="5"/>
        <end position="108"/>
    </location>
</feature>
<dbReference type="Pfam" id="PF04464">
    <property type="entry name" value="Glyphos_transf"/>
    <property type="match status" value="1"/>
</dbReference>
<dbReference type="eggNOG" id="COG0463">
    <property type="taxonomic scope" value="Bacteria"/>
</dbReference>
<keyword evidence="3" id="KW-1003">Cell membrane</keyword>
<dbReference type="InterPro" id="IPR043149">
    <property type="entry name" value="TagF_N"/>
</dbReference>
<dbReference type="GO" id="GO:0005886">
    <property type="term" value="C:plasma membrane"/>
    <property type="evidence" value="ECO:0007669"/>
    <property type="project" value="UniProtKB-SubCell"/>
</dbReference>
<dbReference type="HOGENOM" id="CLU_250459_0_0_11"/>
<dbReference type="InterPro" id="IPR043148">
    <property type="entry name" value="TagF_C"/>
</dbReference>
<evidence type="ECO:0000259" key="9">
    <source>
        <dbReference type="Pfam" id="PF22181"/>
    </source>
</evidence>
<dbReference type="GO" id="GO:0016758">
    <property type="term" value="F:hexosyltransferase activity"/>
    <property type="evidence" value="ECO:0007669"/>
    <property type="project" value="UniProtKB-ARBA"/>
</dbReference>
<dbReference type="KEGG" id="svl:Strvi_8389"/>
<dbReference type="SUPFAM" id="SSF53756">
    <property type="entry name" value="UDP-Glycosyltransferase/glycogen phosphorylase"/>
    <property type="match status" value="1"/>
</dbReference>
<keyword evidence="4" id="KW-0808">Transferase</keyword>
<dbReference type="GO" id="GO:0019350">
    <property type="term" value="P:teichoic acid biosynthetic process"/>
    <property type="evidence" value="ECO:0007669"/>
    <property type="project" value="UniProtKB-KW"/>
</dbReference>
<evidence type="ECO:0000256" key="3">
    <source>
        <dbReference type="ARBA" id="ARBA00022475"/>
    </source>
</evidence>
<dbReference type="FunFam" id="3.90.550.10:FF:000196">
    <property type="entry name" value="Glycosyl transferase"/>
    <property type="match status" value="1"/>
</dbReference>
<proteinExistence type="inferred from homology"/>
<reference evidence="10" key="1">
    <citation type="submission" date="2011-08" db="EMBL/GenBank/DDBJ databases">
        <title>Complete sequence of chromosome of Streptomyces violaceusniger Tu 4113.</title>
        <authorList>
            <consortium name="US DOE Joint Genome Institute"/>
            <person name="Lucas S."/>
            <person name="Han J."/>
            <person name="Lapidus A."/>
            <person name="Cheng J.-F."/>
            <person name="Goodwin L."/>
            <person name="Pitluck S."/>
            <person name="Peters L."/>
            <person name="Ivanova N."/>
            <person name="Daligault H."/>
            <person name="Detter J.C."/>
            <person name="Han C."/>
            <person name="Tapia R."/>
            <person name="Land M."/>
            <person name="Hauser L."/>
            <person name="Kyrpides N."/>
            <person name="Ivanova N."/>
            <person name="Pagani I."/>
            <person name="Hagen A."/>
            <person name="Katz L."/>
            <person name="Fiedler H.-P."/>
            <person name="Keasling J."/>
            <person name="Fortman J."/>
            <person name="Woyke T."/>
        </authorList>
    </citation>
    <scope>NUCLEOTIDE SEQUENCE [LARGE SCALE GENOMIC DNA]</scope>
    <source>
        <strain evidence="10">Tu 4113</strain>
    </source>
</reference>
<feature type="domain" description="TarS/TarP linker" evidence="9">
    <location>
        <begin position="1031"/>
        <end position="1120"/>
    </location>
</feature>
<dbReference type="GO" id="GO:0047355">
    <property type="term" value="F:CDP-glycerol glycerophosphotransferase activity"/>
    <property type="evidence" value="ECO:0007669"/>
    <property type="project" value="InterPro"/>
</dbReference>
<keyword evidence="5" id="KW-0777">Teichoic acid biosynthesis</keyword>
<feature type="domain" description="Glycosyltransferase 2-like" evidence="8">
    <location>
        <begin position="807"/>
        <end position="955"/>
    </location>
</feature>
<dbReference type="RefSeq" id="WP_014061167.1">
    <property type="nucleotide sequence ID" value="NC_015957.1"/>
</dbReference>
<evidence type="ECO:0000256" key="1">
    <source>
        <dbReference type="ARBA" id="ARBA00004202"/>
    </source>
</evidence>
<evidence type="ECO:0000256" key="2">
    <source>
        <dbReference type="ARBA" id="ARBA00010488"/>
    </source>
</evidence>
<evidence type="ECO:0000313" key="11">
    <source>
        <dbReference type="Proteomes" id="UP000008703"/>
    </source>
</evidence>
<evidence type="ECO:0000313" key="10">
    <source>
        <dbReference type="EMBL" id="AEM87706.1"/>
    </source>
</evidence>
<sequence>MPRFTIVIAAYRVQGYLSACLDSVLTQSCQDVEVVAVDDCSPDHCGAIIDAYAACDSRVVPVHQRVNSGPGRARNAGVERARGDYLLFLDGDDTLAPGTLQGLADRLALTHDPEILYFNHVRTYWSERRAPSLFGDLLASAGTDVFSVVERPEFLRLFAMSSNRVYHRDFYTRHGFAFSEGIYEDALLSYKTMLTARRIACVDLVGLEYRQRRVGASTGSPGEKHFVIFQQYARLFDFLDDHPNLDPLRPLLFERAVSHFLFCLDRTSRVATADRPRFFGRAAAWYRRRLPAGFTPPVEGRWRFEALASGSFLRYRERELAVRAAAGARKLRRTVRPPLAARAKRGLYRLHRQRPVDPQLAVYSAYWGRGVLCNPGAIYYKARELAPEIHGVWAVKQSEIESLPEGVDYVVTGTRDFYRAVARAKYLINNVNFPNEVVKRPGTVHLQTFHGTPLKCMGLDQQRYPAAAGGMSFGNLLKRIDRWDVALSSNPHSSQIWERVYPAAYRLLEYGYPRNDVFFAASEDDIRRIRGELGIPAGNTALLYAPTLRDYQKGFTPRLDLERLSRELGPQTTLLVRAHYSYRPQHQLSRLQEAGLVIDVSDHPSAEQLCLAADALITDYSSMMFDYALLDRPIVIYADDWDIYRSSRGVYFDLLSESPGETPGAVARTERELAEVFREGRWCDADATALRTAFRARFCRFDDGHAAERVVRTLMLGQDDTALPIAPAPRTRPLPAGGDSAPAGPRGGVLTADVTPSPAPTTPDPDPAPDPRPRPRPPTPTPTPSPDPSRARSQEAVMPAVSRPRVSVIIPAYNALPELTRAVTSAMDQTLGPDRVEIIAVDDGSTDGTGEELERLARICSALRVIHQENSGCAGIPRNTGLDHARGDFVFFLDSDDYLGPDALRRMVAMADAHGTDIVLGKIASVGGRAVPRAVFQHNQPRTDVFSSHAYLTLGPWKLFRRSLIERLHLRFPPYRNCEDKPFTAAAYLNASGISVVADYDCYYVRYRENRNNLTLTAADLAHRMDGTRLCFETVARYLEPGPRRDQIMRRHVEWELCGPLRALLPRESEQDARERFLPEFRHWARTWVSDALFQRLDAPDRLLIQLLRADRFDEVLTVARNAGRDGRRGHLVDKGRVYWLHPFFRDHAAAVPDVCFDVTDRLPVQHHLEAASWHGGALRLAGHAYIEDVDALDPATEIVLRKYRADRPEVRVPTTPCLSANPLPGEGRRYEMAGFTAEIDPATADGGAPLERGLWNIYLDVRAQGVSRTVRFGNRREGGEVTHPSRRRVTSSQGTEVVVPYYTPYGNLSLDVGEIAHPLDPPCQVLRTLWRTRSTLLVGGRLTEEAARDGATLLLRAEGGTGTVHEVPVRCEPGGSTSVFTARLPVGRLGTGRWTLTLIMDGPGEDAPRRSAVVPYFDRLDATRWLRFGCRPYYAKPVALGPARALGLEVAPIKVATGVRRRLRG</sequence>
<dbReference type="InterPro" id="IPR001173">
    <property type="entry name" value="Glyco_trans_2-like"/>
</dbReference>
<dbReference type="InterPro" id="IPR029044">
    <property type="entry name" value="Nucleotide-diphossugar_trans"/>
</dbReference>
<accession>G2PAI0</accession>
<dbReference type="Gene3D" id="3.90.550.10">
    <property type="entry name" value="Spore Coat Polysaccharide Biosynthesis Protein SpsA, Chain A"/>
    <property type="match status" value="2"/>
</dbReference>
<dbReference type="InterPro" id="IPR007554">
    <property type="entry name" value="Glycerophosphate_synth"/>
</dbReference>
<evidence type="ECO:0000256" key="5">
    <source>
        <dbReference type="ARBA" id="ARBA00022944"/>
    </source>
</evidence>
<dbReference type="SUPFAM" id="SSF53448">
    <property type="entry name" value="Nucleotide-diphospho-sugar transferases"/>
    <property type="match status" value="2"/>
</dbReference>
<dbReference type="PANTHER" id="PTHR22916">
    <property type="entry name" value="GLYCOSYLTRANSFERASE"/>
    <property type="match status" value="1"/>
</dbReference>
<dbReference type="Pfam" id="PF22181">
    <property type="entry name" value="TarS_linker"/>
    <property type="match status" value="1"/>
</dbReference>
<feature type="region of interest" description="Disordered" evidence="7">
    <location>
        <begin position="723"/>
        <end position="800"/>
    </location>
</feature>
<keyword evidence="11" id="KW-1185">Reference proteome</keyword>
<name>G2PAI0_STRV4</name>
<dbReference type="eggNOG" id="COG1887">
    <property type="taxonomic scope" value="Bacteria"/>
</dbReference>
<evidence type="ECO:0000256" key="6">
    <source>
        <dbReference type="ARBA" id="ARBA00023136"/>
    </source>
</evidence>
<evidence type="ECO:0000259" key="8">
    <source>
        <dbReference type="Pfam" id="PF00535"/>
    </source>
</evidence>
<dbReference type="PANTHER" id="PTHR22916:SF3">
    <property type="entry name" value="UDP-GLCNAC:BETAGAL BETA-1,3-N-ACETYLGLUCOSAMINYLTRANSFERASE-LIKE PROTEIN 1"/>
    <property type="match status" value="1"/>
</dbReference>
<comment type="subcellular location">
    <subcellularLocation>
        <location evidence="1">Cell membrane</location>
        <topology evidence="1">Peripheral membrane protein</topology>
    </subcellularLocation>
</comment>
<evidence type="ECO:0000256" key="4">
    <source>
        <dbReference type="ARBA" id="ARBA00022679"/>
    </source>
</evidence>